<accession>A0AAE1I1Q5</accession>
<keyword evidence="1" id="KW-0812">Transmembrane</keyword>
<evidence type="ECO:0000256" key="1">
    <source>
        <dbReference type="SAM" id="Phobius"/>
    </source>
</evidence>
<feature type="transmembrane region" description="Helical" evidence="1">
    <location>
        <begin position="12"/>
        <end position="34"/>
    </location>
</feature>
<keyword evidence="1" id="KW-1133">Transmembrane helix</keyword>
<evidence type="ECO:0000313" key="3">
    <source>
        <dbReference type="Proteomes" id="UP001219518"/>
    </source>
</evidence>
<gene>
    <name evidence="2" type="ORF">KUF71_006556</name>
</gene>
<comment type="caution">
    <text evidence="2">The sequence shown here is derived from an EMBL/GenBank/DDBJ whole genome shotgun (WGS) entry which is preliminary data.</text>
</comment>
<reference evidence="2" key="1">
    <citation type="submission" date="2021-07" db="EMBL/GenBank/DDBJ databases">
        <authorList>
            <person name="Catto M.A."/>
            <person name="Jacobson A."/>
            <person name="Kennedy G."/>
            <person name="Labadie P."/>
            <person name="Hunt B.G."/>
            <person name="Srinivasan R."/>
        </authorList>
    </citation>
    <scope>NUCLEOTIDE SEQUENCE</scope>
    <source>
        <strain evidence="2">PL_HMW_Pooled</strain>
        <tissue evidence="2">Head</tissue>
    </source>
</reference>
<sequence length="84" mass="9580">MWSRHDRIRQWHTLYLIYFIVCMCSPCAAVANVYPEPADKKAFIRESQYNYKYAWSSALPAVYDWPNGVGVHASNGAASNGHRA</sequence>
<organism evidence="2 3">
    <name type="scientific">Frankliniella fusca</name>
    <dbReference type="NCBI Taxonomy" id="407009"/>
    <lineage>
        <taxon>Eukaryota</taxon>
        <taxon>Metazoa</taxon>
        <taxon>Ecdysozoa</taxon>
        <taxon>Arthropoda</taxon>
        <taxon>Hexapoda</taxon>
        <taxon>Insecta</taxon>
        <taxon>Pterygota</taxon>
        <taxon>Neoptera</taxon>
        <taxon>Paraneoptera</taxon>
        <taxon>Thysanoptera</taxon>
        <taxon>Terebrantia</taxon>
        <taxon>Thripoidea</taxon>
        <taxon>Thripidae</taxon>
        <taxon>Frankliniella</taxon>
    </lineage>
</organism>
<protein>
    <submittedName>
        <fullName evidence="2">NADP-dependent malic enzyme</fullName>
    </submittedName>
</protein>
<name>A0AAE1I1Q5_9NEOP</name>
<keyword evidence="1" id="KW-0472">Membrane</keyword>
<keyword evidence="3" id="KW-1185">Reference proteome</keyword>
<proteinExistence type="predicted"/>
<dbReference type="Proteomes" id="UP001219518">
    <property type="component" value="Unassembled WGS sequence"/>
</dbReference>
<dbReference type="AlphaFoldDB" id="A0AAE1I1Q5"/>
<dbReference type="Gene3D" id="6.20.310.10">
    <property type="match status" value="1"/>
</dbReference>
<dbReference type="EMBL" id="JAHWGI010001426">
    <property type="protein sequence ID" value="KAK3931538.1"/>
    <property type="molecule type" value="Genomic_DNA"/>
</dbReference>
<reference evidence="2" key="2">
    <citation type="journal article" date="2023" name="BMC Genomics">
        <title>Pest status, molecular evolution, and epigenetic factors derived from the genome assembly of Frankliniella fusca, a thysanopteran phytovirus vector.</title>
        <authorList>
            <person name="Catto M.A."/>
            <person name="Labadie P.E."/>
            <person name="Jacobson A.L."/>
            <person name="Kennedy G.G."/>
            <person name="Srinivasan R."/>
            <person name="Hunt B.G."/>
        </authorList>
    </citation>
    <scope>NUCLEOTIDE SEQUENCE</scope>
    <source>
        <strain evidence="2">PL_HMW_Pooled</strain>
    </source>
</reference>
<evidence type="ECO:0000313" key="2">
    <source>
        <dbReference type="EMBL" id="KAK3931538.1"/>
    </source>
</evidence>